<dbReference type="Proteomes" id="UP001352852">
    <property type="component" value="Unassembled WGS sequence"/>
</dbReference>
<accession>A0ABU7EN83</accession>
<protein>
    <submittedName>
        <fullName evidence="2">Uncharacterized protein</fullName>
    </submittedName>
</protein>
<sequence length="110" mass="12677">MMLGLIRPLVGLNLRGANRVCVSLPERLTVKDMKVWTQEGQMFVEWKQPNNTAVTEYVIEWVSHGKRDWQRENRSTRTTVIKEVFFSVHPQIKTGPSQGQNTQTQAGWHG</sequence>
<evidence type="ECO:0000313" key="2">
    <source>
        <dbReference type="EMBL" id="MED6287580.1"/>
    </source>
</evidence>
<name>A0ABU7EN83_9TELE</name>
<feature type="region of interest" description="Disordered" evidence="1">
    <location>
        <begin position="91"/>
        <end position="110"/>
    </location>
</feature>
<reference evidence="2 3" key="1">
    <citation type="submission" date="2021-06" db="EMBL/GenBank/DDBJ databases">
        <authorList>
            <person name="Palmer J.M."/>
        </authorList>
    </citation>
    <scope>NUCLEOTIDE SEQUENCE [LARGE SCALE GENOMIC DNA]</scope>
    <source>
        <strain evidence="2 3">CL_MEX2019</strain>
        <tissue evidence="2">Muscle</tissue>
    </source>
</reference>
<feature type="compositionally biased region" description="Polar residues" evidence="1">
    <location>
        <begin position="94"/>
        <end position="110"/>
    </location>
</feature>
<dbReference type="Gene3D" id="2.60.40.10">
    <property type="entry name" value="Immunoglobulins"/>
    <property type="match status" value="1"/>
</dbReference>
<dbReference type="CDD" id="cd00063">
    <property type="entry name" value="FN3"/>
    <property type="match status" value="1"/>
</dbReference>
<proteinExistence type="predicted"/>
<keyword evidence="3" id="KW-1185">Reference proteome</keyword>
<dbReference type="InterPro" id="IPR013783">
    <property type="entry name" value="Ig-like_fold"/>
</dbReference>
<dbReference type="InterPro" id="IPR036116">
    <property type="entry name" value="FN3_sf"/>
</dbReference>
<dbReference type="EMBL" id="JAHUTJ010058903">
    <property type="protein sequence ID" value="MED6287580.1"/>
    <property type="molecule type" value="Genomic_DNA"/>
</dbReference>
<gene>
    <name evidence="2" type="ORF">CHARACLAT_017838</name>
</gene>
<organism evidence="2 3">
    <name type="scientific">Characodon lateralis</name>
    <dbReference type="NCBI Taxonomy" id="208331"/>
    <lineage>
        <taxon>Eukaryota</taxon>
        <taxon>Metazoa</taxon>
        <taxon>Chordata</taxon>
        <taxon>Craniata</taxon>
        <taxon>Vertebrata</taxon>
        <taxon>Euteleostomi</taxon>
        <taxon>Actinopterygii</taxon>
        <taxon>Neopterygii</taxon>
        <taxon>Teleostei</taxon>
        <taxon>Neoteleostei</taxon>
        <taxon>Acanthomorphata</taxon>
        <taxon>Ovalentaria</taxon>
        <taxon>Atherinomorphae</taxon>
        <taxon>Cyprinodontiformes</taxon>
        <taxon>Goodeidae</taxon>
        <taxon>Characodon</taxon>
    </lineage>
</organism>
<dbReference type="InterPro" id="IPR003961">
    <property type="entry name" value="FN3_dom"/>
</dbReference>
<evidence type="ECO:0000256" key="1">
    <source>
        <dbReference type="SAM" id="MobiDB-lite"/>
    </source>
</evidence>
<comment type="caution">
    <text evidence="2">The sequence shown here is derived from an EMBL/GenBank/DDBJ whole genome shotgun (WGS) entry which is preliminary data.</text>
</comment>
<evidence type="ECO:0000313" key="3">
    <source>
        <dbReference type="Proteomes" id="UP001352852"/>
    </source>
</evidence>
<dbReference type="SUPFAM" id="SSF49265">
    <property type="entry name" value="Fibronectin type III"/>
    <property type="match status" value="1"/>
</dbReference>